<keyword evidence="4" id="KW-1185">Reference proteome</keyword>
<sequence length="124" mass="13316">MLHRRFDAGSSDTYAARFAKTSTRRSDSIVIQYGTGMVAIDPGQDTLSWGSIHAANITFGEAVLMTPEFDAQFDGLFGLAFSPLSSPGLKPPFLTLANRGLLNANQFSFTLGDDGGWLDLGKIP</sequence>
<dbReference type="PANTHER" id="PTHR47966">
    <property type="entry name" value="BETA-SITE APP-CLEAVING ENZYME, ISOFORM A-RELATED"/>
    <property type="match status" value="1"/>
</dbReference>
<dbReference type="InterPro" id="IPR001461">
    <property type="entry name" value="Aspartic_peptidase_A1"/>
</dbReference>
<dbReference type="PANTHER" id="PTHR47966:SF83">
    <property type="entry name" value="NAPSIN-A"/>
    <property type="match status" value="1"/>
</dbReference>
<accession>A0A9W7Y5U3</accession>
<dbReference type="GO" id="GO:0006508">
    <property type="term" value="P:proteolysis"/>
    <property type="evidence" value="ECO:0007669"/>
    <property type="project" value="InterPro"/>
</dbReference>
<gene>
    <name evidence="3" type="ORF">LPJ61_003874</name>
</gene>
<dbReference type="InterPro" id="IPR021109">
    <property type="entry name" value="Peptidase_aspartic_dom_sf"/>
</dbReference>
<dbReference type="Proteomes" id="UP001143981">
    <property type="component" value="Unassembled WGS sequence"/>
</dbReference>
<proteinExistence type="inferred from homology"/>
<dbReference type="OrthoDB" id="5586718at2759"/>
<comment type="caution">
    <text evidence="3">The sequence shown here is derived from an EMBL/GenBank/DDBJ whole genome shotgun (WGS) entry which is preliminary data.</text>
</comment>
<feature type="domain" description="Peptidase A1" evidence="2">
    <location>
        <begin position="1"/>
        <end position="124"/>
    </location>
</feature>
<reference evidence="3" key="1">
    <citation type="submission" date="2022-07" db="EMBL/GenBank/DDBJ databases">
        <title>Phylogenomic reconstructions and comparative analyses of Kickxellomycotina fungi.</title>
        <authorList>
            <person name="Reynolds N.K."/>
            <person name="Stajich J.E."/>
            <person name="Barry K."/>
            <person name="Grigoriev I.V."/>
            <person name="Crous P."/>
            <person name="Smith M.E."/>
        </authorList>
    </citation>
    <scope>NUCLEOTIDE SEQUENCE</scope>
    <source>
        <strain evidence="3">BCRC 34381</strain>
    </source>
</reference>
<evidence type="ECO:0000313" key="4">
    <source>
        <dbReference type="Proteomes" id="UP001143981"/>
    </source>
</evidence>
<comment type="similarity">
    <text evidence="1">Belongs to the peptidase A1 family.</text>
</comment>
<dbReference type="AlphaFoldDB" id="A0A9W7Y5U3"/>
<dbReference type="SUPFAM" id="SSF50630">
    <property type="entry name" value="Acid proteases"/>
    <property type="match status" value="1"/>
</dbReference>
<protein>
    <recommendedName>
        <fullName evidence="2">Peptidase A1 domain-containing protein</fullName>
    </recommendedName>
</protein>
<name>A0A9W7Y5U3_9FUNG</name>
<dbReference type="GO" id="GO:0004190">
    <property type="term" value="F:aspartic-type endopeptidase activity"/>
    <property type="evidence" value="ECO:0007669"/>
    <property type="project" value="InterPro"/>
</dbReference>
<evidence type="ECO:0000313" key="3">
    <source>
        <dbReference type="EMBL" id="KAJ1728737.1"/>
    </source>
</evidence>
<organism evidence="3 4">
    <name type="scientific">Coemansia biformis</name>
    <dbReference type="NCBI Taxonomy" id="1286918"/>
    <lineage>
        <taxon>Eukaryota</taxon>
        <taxon>Fungi</taxon>
        <taxon>Fungi incertae sedis</taxon>
        <taxon>Zoopagomycota</taxon>
        <taxon>Kickxellomycotina</taxon>
        <taxon>Kickxellomycetes</taxon>
        <taxon>Kickxellales</taxon>
        <taxon>Kickxellaceae</taxon>
        <taxon>Coemansia</taxon>
    </lineage>
</organism>
<dbReference type="GO" id="GO:0005615">
    <property type="term" value="C:extracellular space"/>
    <property type="evidence" value="ECO:0007669"/>
    <property type="project" value="TreeGrafter"/>
</dbReference>
<feature type="non-terminal residue" evidence="3">
    <location>
        <position position="124"/>
    </location>
</feature>
<evidence type="ECO:0000259" key="2">
    <source>
        <dbReference type="PROSITE" id="PS51767"/>
    </source>
</evidence>
<dbReference type="Pfam" id="PF00026">
    <property type="entry name" value="Asp"/>
    <property type="match status" value="1"/>
</dbReference>
<evidence type="ECO:0000256" key="1">
    <source>
        <dbReference type="ARBA" id="ARBA00007447"/>
    </source>
</evidence>
<dbReference type="EMBL" id="JANBOI010000749">
    <property type="protein sequence ID" value="KAJ1728737.1"/>
    <property type="molecule type" value="Genomic_DNA"/>
</dbReference>
<dbReference type="InterPro" id="IPR033121">
    <property type="entry name" value="PEPTIDASE_A1"/>
</dbReference>
<dbReference type="CDD" id="cd05471">
    <property type="entry name" value="pepsin_like"/>
    <property type="match status" value="1"/>
</dbReference>
<dbReference type="InterPro" id="IPR034164">
    <property type="entry name" value="Pepsin-like_dom"/>
</dbReference>
<dbReference type="PROSITE" id="PS51767">
    <property type="entry name" value="PEPTIDASE_A1"/>
    <property type="match status" value="1"/>
</dbReference>
<dbReference type="Gene3D" id="2.40.70.10">
    <property type="entry name" value="Acid Proteases"/>
    <property type="match status" value="1"/>
</dbReference>